<feature type="region of interest" description="Disordered" evidence="1">
    <location>
        <begin position="1372"/>
        <end position="1391"/>
    </location>
</feature>
<gene>
    <name evidence="2" type="ORF">BW154_04550</name>
</gene>
<evidence type="ECO:0000313" key="2">
    <source>
        <dbReference type="EMBL" id="PFG88772.1"/>
    </source>
</evidence>
<feature type="compositionally biased region" description="Low complexity" evidence="1">
    <location>
        <begin position="1372"/>
        <end position="1381"/>
    </location>
</feature>
<evidence type="ECO:0000313" key="3">
    <source>
        <dbReference type="Proteomes" id="UP000225275"/>
    </source>
</evidence>
<reference evidence="2" key="2">
    <citation type="journal article" date="2018" name="Food Control">
        <title>Characterization of Lactococcus lactis isolates from herbs, fruits and vegetables for use as biopreservatives against Listeria monocytogenes in cheese.</title>
        <authorList>
            <person name="Ho V."/>
            <person name="Lo R."/>
            <person name="Bansal N."/>
            <person name="Turner M.S."/>
        </authorList>
    </citation>
    <scope>NUCLEOTIDE SEQUENCE</scope>
    <source>
        <strain evidence="2">537</strain>
    </source>
</reference>
<name>A0AAP8JDP3_9LACT</name>
<dbReference type="Proteomes" id="UP000225275">
    <property type="component" value="Unassembled WGS sequence"/>
</dbReference>
<evidence type="ECO:0008006" key="4">
    <source>
        <dbReference type="Google" id="ProtNLM"/>
    </source>
</evidence>
<feature type="compositionally biased region" description="Polar residues" evidence="1">
    <location>
        <begin position="1382"/>
        <end position="1391"/>
    </location>
</feature>
<reference evidence="2" key="1">
    <citation type="submission" date="2017-01" db="EMBL/GenBank/DDBJ databases">
        <authorList>
            <person name="Lo R."/>
        </authorList>
    </citation>
    <scope>NUCLEOTIDE SEQUENCE</scope>
    <source>
        <strain evidence="2">537</strain>
    </source>
</reference>
<dbReference type="EMBL" id="MTJS01000002">
    <property type="protein sequence ID" value="PFG88772.1"/>
    <property type="molecule type" value="Genomic_DNA"/>
</dbReference>
<protein>
    <recommendedName>
        <fullName evidence="4">WxL domain-containing protein</fullName>
    </recommendedName>
</protein>
<evidence type="ECO:0000256" key="1">
    <source>
        <dbReference type="SAM" id="MobiDB-lite"/>
    </source>
</evidence>
<sequence>MPKKIIKSKLILNFLLLIFLILTPANFLLELFSPLEKITNNFLPNQFKPAISNLSNLNKVYAATDIPGLILANNSFGYSKSISGQVSGTSISIVSNNGTKTNYSSLASALDDTILNQANPIDYVIYFGAAYSLTSTDQEELSKVTTVNAKSLTFISDSTDNLNTSTTNLDPNANQITLPSILNLSVPTVFRNITLTGSSSIYANGNNLAIRSGAFFTGAINLYGGAKQASVANTSIWIGATGSSTFNIYGGSDGGTVTGNTSLTVTNTSGNNLNIYGGGNNTSTVNGNTNVAFNTNSTNGTFQVYGGGQTNTDKITGTVNVDVTGTNGGILTLMGNSATGGAITGDINVGISGISGNTSVNTIYGDGQASPPSLSTTRIIKVTVNSPDYTFSNDINATAYNLATTNGLLATTIMNINATGVKQISAGADGNDNFTNATTSQNTATINLGSSSASSSNQVTLATNLVHNFTSLNILPYNELDLSATGYIYNGGGIQTNASNYQNNYANFGSLNMYEGSGIVDKSQGGISTTPTAGLQPTNILIQVGAWNVAPNTYLKDYYFSNNWSWVNNYAPIISSNFSQLTKATYSQETQNTSGNYTSQSILTWQPLISRGLNINENNLKSTTAIWGSTGSNFQHMMLIIPVSGQTATKINPVEINGYDQQTGLSYIGDYSPTTINGISANQVVCILGNIRQFQINGTNTSTGAGQWNINPSLSSSSGTNGFIGSSLDKNYAYASYFSNSVNGATYNNLAELIYPASSTFGWTVNAQISPASFLTIGTGNYIRHAEVRTPTVGATSSYIDWEWPNHTATSPSTNAVLASNDSPIYNSNTLYTSYVPGGSDGPASQISDSSLSLNYPVTSSISSWMFTNQAGHNWGFFPGSWFDGSDGTSQSGNFLNPTNWNNLISNSGQTGTNFLIYNVKPNDSVTDSGNTTPPPLETSTTNISNPNLSVSQLTAIASTSDVYSALAAYLKPSAQYYDGSNNIVKATEVDITNGTNSITPIVYNSQSQFAADLSNALSTTSNTINNGINYQKLGTKITIKYITADGILFSGTITVVAGSLSANNVTTVTQVVNSIAKDMNTIKGQNAADSNFDNEIAKDLLQLTGATATDATNTDLSSNIKISGWADAGASYMLSDNYTNTQLYNQIISDLSATVISSGTTFNLTFSAPDGMGGTNSQTVQILIIPGTISAQNVTLTMSQVKTILTNNSSATALGTDLMNPITSTGAAGANVSASIASSSATTSLSNATNVFNWLKTLDGSATTTQTTDLTFTTLQYGISTTVSLSVLPAGLLTIKSVPDLNFGIYSTANQPADWTNIPMLNSNGTPVTREDPNIYAQIYDTRSTPATWSLSLSDSGNLFGGNITLTKSSATSSAGISSGQENTNQEQLSTTPSIIFTNTNPQGGNTNTGYETVNIMPVFKLSFASPLLTTTNGWAIDKLTWTLTSAP</sequence>
<comment type="caution">
    <text evidence="2">The sequence shown here is derived from an EMBL/GenBank/DDBJ whole genome shotgun (WGS) entry which is preliminary data.</text>
</comment>
<dbReference type="RefSeq" id="WP_098393358.1">
    <property type="nucleotide sequence ID" value="NZ_JAOWLS010000003.1"/>
</dbReference>
<organism evidence="2 3">
    <name type="scientific">Lactococcus lactis</name>
    <dbReference type="NCBI Taxonomy" id="1358"/>
    <lineage>
        <taxon>Bacteria</taxon>
        <taxon>Bacillati</taxon>
        <taxon>Bacillota</taxon>
        <taxon>Bacilli</taxon>
        <taxon>Lactobacillales</taxon>
        <taxon>Streptococcaceae</taxon>
        <taxon>Lactococcus</taxon>
    </lineage>
</organism>
<accession>A0AAP8JDP3</accession>
<proteinExistence type="predicted"/>